<dbReference type="Pfam" id="PF00574">
    <property type="entry name" value="CLP_protease"/>
    <property type="match status" value="1"/>
</dbReference>
<gene>
    <name evidence="1" type="ORF">EOI86_09470</name>
</gene>
<comment type="caution">
    <text evidence="1">The sequence shown here is derived from an EMBL/GenBank/DDBJ whole genome shotgun (WGS) entry which is preliminary data.</text>
</comment>
<evidence type="ECO:0000313" key="1">
    <source>
        <dbReference type="EMBL" id="RVU39444.1"/>
    </source>
</evidence>
<dbReference type="Proteomes" id="UP000287447">
    <property type="component" value="Unassembled WGS sequence"/>
</dbReference>
<keyword evidence="2" id="KW-1185">Reference proteome</keyword>
<sequence length="285" mass="31148">MNYCTNAQYPANSPKSTHPIRLVLQFNDVVTELTFSIKSALCAPIRRRSMTISPHAHVPCPNDGKVKTMPNKNAAVFPPIARHIVSVAIAVLMIQFFPTSAIAGIESDDEHLKIGGDIRGPDLMPFLMAFGTAIKKTAATGKPLRLELNSDGGDIETAFFMADAIEAAQQSGRIIQVEVPEGGRCNSACVVIFAAGKKRWAAPDSEFLLHGVSYAGFSESPTIALTRQKYVENFHKAIEGADWQFGQFVRRHGIIENDLNMSFSGRQLYEAFGSFITSLNTVRSD</sequence>
<dbReference type="EMBL" id="SADE01000001">
    <property type="protein sequence ID" value="RVU39444.1"/>
    <property type="molecule type" value="Genomic_DNA"/>
</dbReference>
<dbReference type="InterPro" id="IPR029045">
    <property type="entry name" value="ClpP/crotonase-like_dom_sf"/>
</dbReference>
<dbReference type="SUPFAM" id="SSF52096">
    <property type="entry name" value="ClpP/crotonase"/>
    <property type="match status" value="1"/>
</dbReference>
<dbReference type="Gene3D" id="3.90.226.10">
    <property type="entry name" value="2-enoyl-CoA Hydratase, Chain A, domain 1"/>
    <property type="match status" value="1"/>
</dbReference>
<dbReference type="AlphaFoldDB" id="A0A3S2VQU3"/>
<name>A0A3S2VQU3_9PROT</name>
<protein>
    <recommendedName>
        <fullName evidence="3">Peptidase S14</fullName>
    </recommendedName>
</protein>
<proteinExistence type="predicted"/>
<accession>A0A3S2VQU3</accession>
<organism evidence="1 2">
    <name type="scientific">Hwanghaeella grinnelliae</name>
    <dbReference type="NCBI Taxonomy" id="2500179"/>
    <lineage>
        <taxon>Bacteria</taxon>
        <taxon>Pseudomonadati</taxon>
        <taxon>Pseudomonadota</taxon>
        <taxon>Alphaproteobacteria</taxon>
        <taxon>Rhodospirillales</taxon>
        <taxon>Rhodospirillaceae</taxon>
        <taxon>Hwanghaeella</taxon>
    </lineage>
</organism>
<evidence type="ECO:0000313" key="2">
    <source>
        <dbReference type="Proteomes" id="UP000287447"/>
    </source>
</evidence>
<reference evidence="2" key="1">
    <citation type="submission" date="2019-01" db="EMBL/GenBank/DDBJ databases">
        <title>Gri0909 isolated from a small marine red alga.</title>
        <authorList>
            <person name="Kim J."/>
            <person name="Jeong S.E."/>
            <person name="Jeon C.O."/>
        </authorList>
    </citation>
    <scope>NUCLEOTIDE SEQUENCE [LARGE SCALE GENOMIC DNA]</scope>
    <source>
        <strain evidence="2">Gri0909</strain>
    </source>
</reference>
<evidence type="ECO:0008006" key="3">
    <source>
        <dbReference type="Google" id="ProtNLM"/>
    </source>
</evidence>
<dbReference type="InterPro" id="IPR023562">
    <property type="entry name" value="ClpP/TepA"/>
</dbReference>